<dbReference type="InterPro" id="IPR010852">
    <property type="entry name" value="ABATE"/>
</dbReference>
<organism evidence="2 3">
    <name type="scientific">Kineosporia succinea</name>
    <dbReference type="NCBI Taxonomy" id="84632"/>
    <lineage>
        <taxon>Bacteria</taxon>
        <taxon>Bacillati</taxon>
        <taxon>Actinomycetota</taxon>
        <taxon>Actinomycetes</taxon>
        <taxon>Kineosporiales</taxon>
        <taxon>Kineosporiaceae</taxon>
        <taxon>Kineosporia</taxon>
    </lineage>
</organism>
<feature type="domain" description="Zinc finger CGNR" evidence="1">
    <location>
        <begin position="142"/>
        <end position="185"/>
    </location>
</feature>
<accession>A0ABT9NZB8</accession>
<dbReference type="InterPro" id="IPR023286">
    <property type="entry name" value="ABATE_dom_sf"/>
</dbReference>
<reference evidence="2 3" key="1">
    <citation type="submission" date="2023-07" db="EMBL/GenBank/DDBJ databases">
        <title>Sequencing the genomes of 1000 actinobacteria strains.</title>
        <authorList>
            <person name="Klenk H.-P."/>
        </authorList>
    </citation>
    <scope>NUCLEOTIDE SEQUENCE [LARGE SCALE GENOMIC DNA]</scope>
    <source>
        <strain evidence="2 3">DSM 44388</strain>
    </source>
</reference>
<evidence type="ECO:0000313" key="3">
    <source>
        <dbReference type="Proteomes" id="UP001235712"/>
    </source>
</evidence>
<protein>
    <submittedName>
        <fullName evidence="2">RNA-binding Zn ribbon-like protein</fullName>
    </submittedName>
</protein>
<evidence type="ECO:0000313" key="2">
    <source>
        <dbReference type="EMBL" id="MDP9825783.1"/>
    </source>
</evidence>
<dbReference type="Gene3D" id="1.10.3300.10">
    <property type="entry name" value="Jann2411-like domain"/>
    <property type="match status" value="1"/>
</dbReference>
<dbReference type="PANTHER" id="PTHR35525">
    <property type="entry name" value="BLL6575 PROTEIN"/>
    <property type="match status" value="1"/>
</dbReference>
<dbReference type="InterPro" id="IPR021005">
    <property type="entry name" value="Znf_CGNR"/>
</dbReference>
<dbReference type="EMBL" id="JAUSQZ010000001">
    <property type="protein sequence ID" value="MDP9825783.1"/>
    <property type="molecule type" value="Genomic_DNA"/>
</dbReference>
<evidence type="ECO:0000259" key="1">
    <source>
        <dbReference type="Pfam" id="PF11706"/>
    </source>
</evidence>
<proteinExistence type="predicted"/>
<dbReference type="RefSeq" id="WP_307239916.1">
    <property type="nucleotide sequence ID" value="NZ_JAUSQZ010000001.1"/>
</dbReference>
<gene>
    <name evidence="2" type="ORF">J2S57_001532</name>
</gene>
<dbReference type="Proteomes" id="UP001235712">
    <property type="component" value="Unassembled WGS sequence"/>
</dbReference>
<dbReference type="Pfam" id="PF11706">
    <property type="entry name" value="zf-CGNR"/>
    <property type="match status" value="1"/>
</dbReference>
<comment type="caution">
    <text evidence="2">The sequence shown here is derived from an EMBL/GenBank/DDBJ whole genome shotgun (WGS) entry which is preliminary data.</text>
</comment>
<dbReference type="SUPFAM" id="SSF160904">
    <property type="entry name" value="Jann2411-like"/>
    <property type="match status" value="1"/>
</dbReference>
<dbReference type="PANTHER" id="PTHR35525:SF3">
    <property type="entry name" value="BLL6575 PROTEIN"/>
    <property type="match status" value="1"/>
</dbReference>
<sequence>MPRFAATERLDTSVAPEDLLLTQELANSQGPPTYGIDLFDTPEPAQAWLDGLLEEYPGAPVIRLGPGEIERLRAIRASLHRLLARGDETLHSGAEPPLDAPVNLRAGPNGVEGSPVGTGVDWLASAVTLELFRAQEHDLLRRLKLCHNPGCTVIFYDRSKNNSRTWHDVATCGNRANVRAYRARRKASSS</sequence>
<keyword evidence="3" id="KW-1185">Reference proteome</keyword>
<name>A0ABT9NZB8_9ACTN</name>